<dbReference type="SMART" id="SM00028">
    <property type="entry name" value="TPR"/>
    <property type="match status" value="5"/>
</dbReference>
<dbReference type="SUPFAM" id="SSF48452">
    <property type="entry name" value="TPR-like"/>
    <property type="match status" value="1"/>
</dbReference>
<evidence type="ECO:0000313" key="3">
    <source>
        <dbReference type="Proteomes" id="UP000195152"/>
    </source>
</evidence>
<dbReference type="RefSeq" id="WP_033698639.1">
    <property type="nucleotide sequence ID" value="NZ_NFCF01000058.1"/>
</dbReference>
<evidence type="ECO:0000313" key="2">
    <source>
        <dbReference type="EMBL" id="OTW51784.1"/>
    </source>
</evidence>
<dbReference type="PROSITE" id="PS50005">
    <property type="entry name" value="TPR"/>
    <property type="match status" value="1"/>
</dbReference>
<name>A0A242WCB2_BACTU</name>
<dbReference type="InterPro" id="IPR011990">
    <property type="entry name" value="TPR-like_helical_dom_sf"/>
</dbReference>
<proteinExistence type="predicted"/>
<protein>
    <submittedName>
        <fullName evidence="2">Uncharacterized protein</fullName>
    </submittedName>
</protein>
<organism evidence="2 3">
    <name type="scientific">Bacillus thuringiensis serovar mexicanensis</name>
    <dbReference type="NCBI Taxonomy" id="180868"/>
    <lineage>
        <taxon>Bacteria</taxon>
        <taxon>Bacillati</taxon>
        <taxon>Bacillota</taxon>
        <taxon>Bacilli</taxon>
        <taxon>Bacillales</taxon>
        <taxon>Bacillaceae</taxon>
        <taxon>Bacillus</taxon>
        <taxon>Bacillus cereus group</taxon>
    </lineage>
</organism>
<dbReference type="Pfam" id="PF18801">
    <property type="entry name" value="RapH_N"/>
    <property type="match status" value="1"/>
</dbReference>
<gene>
    <name evidence="2" type="ORF">BK699_06580</name>
</gene>
<dbReference type="AlphaFoldDB" id="A0A242WCB2"/>
<feature type="repeat" description="TPR" evidence="1">
    <location>
        <begin position="212"/>
        <end position="245"/>
    </location>
</feature>
<reference evidence="2 3" key="1">
    <citation type="submission" date="2016-10" db="EMBL/GenBank/DDBJ databases">
        <title>Comparative genomics of Bacillus thuringiensis reveals a path to pathogens against multiple invertebrate hosts.</title>
        <authorList>
            <person name="Zheng J."/>
            <person name="Gao Q."/>
            <person name="Liu H."/>
            <person name="Peng D."/>
            <person name="Ruan L."/>
            <person name="Sun M."/>
        </authorList>
    </citation>
    <scope>NUCLEOTIDE SEQUENCE [LARGE SCALE GENOMIC DNA]</scope>
    <source>
        <strain evidence="2">BGSC 4AC1</strain>
    </source>
</reference>
<accession>A0A242WCB2</accession>
<dbReference type="InterPro" id="IPR019734">
    <property type="entry name" value="TPR_rpt"/>
</dbReference>
<comment type="caution">
    <text evidence="2">The sequence shown here is derived from an EMBL/GenBank/DDBJ whole genome shotgun (WGS) entry which is preliminary data.</text>
</comment>
<dbReference type="EMBL" id="NFCF01000058">
    <property type="protein sequence ID" value="OTW51784.1"/>
    <property type="molecule type" value="Genomic_DNA"/>
</dbReference>
<dbReference type="Gene3D" id="1.25.40.10">
    <property type="entry name" value="Tetratricopeptide repeat domain"/>
    <property type="match status" value="1"/>
</dbReference>
<evidence type="ECO:0000256" key="1">
    <source>
        <dbReference type="PROSITE-ProRule" id="PRU00339"/>
    </source>
</evidence>
<keyword evidence="1" id="KW-0802">TPR repeat</keyword>
<sequence>MDVQTKSNEQITNMLNDWYIEIRARHLGNAHKLRLEIDKKIYNIEEDQNLLLYYSLLDFRHQYLIDHLSIGKDSFDKIESFHTPTDNLLSYYYFFFKAIHATSIGNYNLAREYYDKAEIKLKEIPDQLEHAEFYYKLSTFSCHNQQYVPAIKQASKAKEIFSKYKGYELNIGYCNNLSGLSCTHLKEYELAEEYFISAIDIFQKEKEEQAILYVRHNLGFMYAKQNLSELAIRYLSEVIQKSPNNYRAILIEACEHAKLNNKNKALELLEKGLKISNELKIEEYQHRFKILLAINNEIPGEKLERIILAGMIYFEKENLYEYIAEYNEILAIKFYHEDNHSKASKYFYLSSKARKKSHNKGALK</sequence>
<dbReference type="Proteomes" id="UP000195152">
    <property type="component" value="Unassembled WGS sequence"/>
</dbReference>